<accession>A0ACB8R7A1</accession>
<sequence length="331" mass="35448">MSRNLCITSADGQTGHLVAELLLTDERFGSKLASLVLLAQDTSKLADLDTQMEPGFPQVTVVEHVPGDASALASLLKEGEVDTIFVIPPASEDKMALTQEMVDAVREAGVRNVVLLSAAGCEYADPGKQPHLREFIDIEAMVLKNKGDTSTEAGHSPCVIRAGFYAENLLLYTEQAKSTGTLPLPIGSAHKFAPVALGDVAHVAAHVLTEEGPHGLSDKHRGQLIVLTGAMMTSGEELAAAASQALGAEIKFKAISNDEALKILKPAEISEYEKNFLLEYYALVREGKTNYVSTIAYGAITGEKSATLPTEFFKTYAQEFKPKRTRCASSP</sequence>
<evidence type="ECO:0000313" key="2">
    <source>
        <dbReference type="Proteomes" id="UP000814033"/>
    </source>
</evidence>
<reference evidence="1" key="2">
    <citation type="journal article" date="2022" name="New Phytol.">
        <title>Evolutionary transition to the ectomycorrhizal habit in the genomes of a hyperdiverse lineage of mushroom-forming fungi.</title>
        <authorList>
            <person name="Looney B."/>
            <person name="Miyauchi S."/>
            <person name="Morin E."/>
            <person name="Drula E."/>
            <person name="Courty P.E."/>
            <person name="Kohler A."/>
            <person name="Kuo A."/>
            <person name="LaButti K."/>
            <person name="Pangilinan J."/>
            <person name="Lipzen A."/>
            <person name="Riley R."/>
            <person name="Andreopoulos W."/>
            <person name="He G."/>
            <person name="Johnson J."/>
            <person name="Nolan M."/>
            <person name="Tritt A."/>
            <person name="Barry K.W."/>
            <person name="Grigoriev I.V."/>
            <person name="Nagy L.G."/>
            <person name="Hibbett D."/>
            <person name="Henrissat B."/>
            <person name="Matheny P.B."/>
            <person name="Labbe J."/>
            <person name="Martin F.M."/>
        </authorList>
    </citation>
    <scope>NUCLEOTIDE SEQUENCE</scope>
    <source>
        <strain evidence="1">FP105234-sp</strain>
    </source>
</reference>
<organism evidence="1 2">
    <name type="scientific">Auriscalpium vulgare</name>
    <dbReference type="NCBI Taxonomy" id="40419"/>
    <lineage>
        <taxon>Eukaryota</taxon>
        <taxon>Fungi</taxon>
        <taxon>Dikarya</taxon>
        <taxon>Basidiomycota</taxon>
        <taxon>Agaricomycotina</taxon>
        <taxon>Agaricomycetes</taxon>
        <taxon>Russulales</taxon>
        <taxon>Auriscalpiaceae</taxon>
        <taxon>Auriscalpium</taxon>
    </lineage>
</organism>
<dbReference type="EMBL" id="MU276263">
    <property type="protein sequence ID" value="KAI0039782.1"/>
    <property type="molecule type" value="Genomic_DNA"/>
</dbReference>
<gene>
    <name evidence="1" type="ORF">FA95DRAFT_1503728</name>
</gene>
<comment type="caution">
    <text evidence="1">The sequence shown here is derived from an EMBL/GenBank/DDBJ whole genome shotgun (WGS) entry which is preliminary data.</text>
</comment>
<name>A0ACB8R7A1_9AGAM</name>
<proteinExistence type="predicted"/>
<protein>
    <submittedName>
        <fullName evidence="1">NAD(P)-binding protein</fullName>
    </submittedName>
</protein>
<dbReference type="Proteomes" id="UP000814033">
    <property type="component" value="Unassembled WGS sequence"/>
</dbReference>
<evidence type="ECO:0000313" key="1">
    <source>
        <dbReference type="EMBL" id="KAI0039782.1"/>
    </source>
</evidence>
<reference evidence="1" key="1">
    <citation type="submission" date="2021-02" db="EMBL/GenBank/DDBJ databases">
        <authorList>
            <consortium name="DOE Joint Genome Institute"/>
            <person name="Ahrendt S."/>
            <person name="Looney B.P."/>
            <person name="Miyauchi S."/>
            <person name="Morin E."/>
            <person name="Drula E."/>
            <person name="Courty P.E."/>
            <person name="Chicoki N."/>
            <person name="Fauchery L."/>
            <person name="Kohler A."/>
            <person name="Kuo A."/>
            <person name="Labutti K."/>
            <person name="Pangilinan J."/>
            <person name="Lipzen A."/>
            <person name="Riley R."/>
            <person name="Andreopoulos W."/>
            <person name="He G."/>
            <person name="Johnson J."/>
            <person name="Barry K.W."/>
            <person name="Grigoriev I.V."/>
            <person name="Nagy L."/>
            <person name="Hibbett D."/>
            <person name="Henrissat B."/>
            <person name="Matheny P.B."/>
            <person name="Labbe J."/>
            <person name="Martin F."/>
        </authorList>
    </citation>
    <scope>NUCLEOTIDE SEQUENCE</scope>
    <source>
        <strain evidence="1">FP105234-sp</strain>
    </source>
</reference>
<keyword evidence="2" id="KW-1185">Reference proteome</keyword>